<keyword evidence="5" id="KW-0696">RNA-directed RNA polymerase</keyword>
<keyword evidence="6" id="KW-1036">Host cytoplasmic vesicle</keyword>
<dbReference type="GO" id="GO:0015267">
    <property type="term" value="F:channel activity"/>
    <property type="evidence" value="ECO:0007669"/>
    <property type="project" value="UniProtKB-KW"/>
</dbReference>
<dbReference type="GO" id="GO:0039618">
    <property type="term" value="C:T=pseudo3 icosahedral viral capsid"/>
    <property type="evidence" value="ECO:0007669"/>
    <property type="project" value="UniProtKB-KW"/>
</dbReference>
<organism evidence="34 35">
    <name type="scientific">gallivirus A2</name>
    <dbReference type="NCBI Taxonomy" id="2764088"/>
    <lineage>
        <taxon>Viruses</taxon>
        <taxon>Riboviria</taxon>
        <taxon>Orthornavirae</taxon>
        <taxon>Pisuviricota</taxon>
        <taxon>Pisoniviricetes</taxon>
        <taxon>Picornavirales</taxon>
        <taxon>Picornaviridae</taxon>
        <taxon>Kodimesavirinae</taxon>
        <taxon>Gallivirus</taxon>
        <taxon>Gallivirus afowli</taxon>
        <taxon>Gallivirus A</taxon>
    </lineage>
</organism>
<evidence type="ECO:0000256" key="21">
    <source>
        <dbReference type="ARBA" id="ARBA00022844"/>
    </source>
</evidence>
<sequence length="2491" mass="271315">MFHSVHSVYSKSSLEKMECFKKIFDEVACESGFSGIDDPAIDQPLANRLGCTVSRQRRLQLARRILFYAPGSGKPQKKTYLHSSLPKSQYDPDAPCPFPYLDPPPTPTPPPEPLDLSDCDLDFSGCMLNDDLFYYYQNGSLPFGAALTLEQIQDFYYGKEAVPHGNITYNVTGSNNSFDTSQGLSASGSLAASGGDATAISTPPVQENNARSAPVRPPRTAPSVDIDVVSNTRSRDHELPPQTDRLSANPASILQSATRRVRTNAMASDIKAEETGYVSFDTMAYACRSAPWPDPPVYDPPNLGPAIVGGPLSDSLQLVANFEWSGAHEPGQVIKVTGGFPFVQYNVMNAESQVNPPFPLGKDNSKRSGYVISLPSAIVSSNPNCVFSRLYDSNRFYQCGFTVQVSVNANPGMSGIMKITAIPSAASAFDNLNGFSTPSVLLNLSEANTATITLPPFFPRGAGITGVEDSWSLVLTSVTQLRLGLMAGSLNVNIAVAPRSSRFWLTANPSSQGLVTMPAAGSGSDYSYSAQLKDFHPVTITPPPLPYLEHLPGEVKSFDEIARIPSFFQRVDIEDNQVGAKVAVIPISGAEILSHTGPLSTAMRAFSQWRGDLILDLVASVSQNCTGRMMVAYTPPGFEVPSSMASVSPSAKHLWDITSCSSISILIPNCFPGGWCPSLPHQSPQNYIASLLGYVSVWVENPMLDLPQSAEGWSIVAFIRAGESFELRGCSPQLYLSETQAPANETAAAMAAAVSRQGDEELKDSNLRTYLAYNILSNTTQTIANTPTSTACFVDLKSNAVNITMLDGETFLYGNRVYSSYTHSMIAQSDRGINQDWSSSSMSWICRNFKAFSCDLAVRISILPQFNGEGNNARPFKLRWSYLPPGASQCWVSAATASPYSGFALSDGQSPIHIPLFIPNMLPRNVFQMWPASYPKYNSSGDADQRAFGVDMDNFGSLQFAIELVNPPANEQTTHVIRAWMDINIGAINFRGFGFIPQYSPAKTTTRFYPVPRLVNESRIPAKRQNGVIECDDDSPVYVIRDPKVTYVHWAIRKGDQQISLTKRGIQAVVSYEPVSGDVWATATDQSWVMAKQLIGSPLPYHAFQNCTHFVSALTGYNLQNSGFGLALGLGAAAAATASVGVAKTLLDAHFRQIPKRQGPLDKTVEASENIMKAATIVNGAAACLESSVKKIQPSMDKLEAAAKGISKSINRVCDIGDKLVPAAKAVVSETGGVVGKFFMWITKIIGYIMIIFGSPTPLSIAGLITVIAADLAPGLVEIASNTSPIQSLVAWVSSKLGIKTSVAEIQSVFGDDEPEETQTPPPTNPDAEPRVEPSAPPAPEPQGVKDYNDWMNAFKNTDWMIEKVFKLVEKILKWLGIKIRDDPATHLADKEEAIFTLYTDSTAAVSHPSPNLTAIRSNIAAGQKLLQVASQAKSPVHCQMVTQALRNYSSRLTSLTNNTPTPRPEPVVIYLYGPPGSGKSLMATLLASTLANELSGDPDDVFVHPSGGYAYFDGYHGQSVHLIDDIGQDPQGEDWKHFPQMVSTSPFKVPMAALEDKGILYTSRVIICTSNFEKPTRAAVRCAAALDRRLSIILRCEPLANGERLIVEDALAADGPATRHFAADCPFLRFECCRLTIDPKNVGARIEGRFAHLDDLVDEIELLICSKKNNLDCFSHLIKPRKPVAAQLPPMVNGVAPTVPPQLPQLPPGPPPKPQGKLACTFNNPPSDSEDDGYEEIEVLSSTPSEVQVAISQNQDISVIKKLWQWRKPIFVGTAVLSVITSLTVLISLTYSYFKERRQGAYTGTPAVKSKTPEPAPRKNPPRARRQGIVGYNPTIVNNVVGGCSSDGDKLSTFSAIGVGQRFFVTADHVVLKDKAQLTIGTKTFPARKIFTFKELCMLEAPDAPQMKCLDRFIKDCNAKAGYLVASFPRGPGFIQVSEASYVVSDCPEITAAECYHYKCVSFPGLCGAPLVLSTPAGPRLVGVHVAGVAGVTGYSDPLVDFMDAFRQANPQSVIVDIPMPGPAPHIPRRSKLTHSPAWGAFEPTKEPAALLNHDRRLPPGVTVDEVAFSKQNKGDVIEPWPGLSEAADLYFSQCNFPRFKTLSMIDAINGVEGLDGIDMTQSAGYPWSLTTSRRELFILNGDGKYVPKPELEEEILKTLRSPDYFYTTFLKDELRLTAKARAGKTRLVEAAPIHAIIAGRMVFGEVFALFHSNPGKFGSAVGCDPDFHWTVFAQSFKRFRNVWSLDYSCFDSTLPSVCFNLIASRLASLIDVDEEIMSPNVVLHYLNTIRSSKHVFGDRAYVMIGGMPSGAVGTSIFNSMINNISVLSALISRPDFVPTPANYQILAYGDDVLYACSPDFHPRDLKAFYDKYTPYVVTPASKEGDFPESSSLADVTFLKRWFVPDETIPFYYHPVIEPDTYEQSVMWSRGGDFQDTVTSLCFLAHHAGPSNYSAWCCAVRDACIRNGYAPPIFLDYSYLQMRWMQVVSG</sequence>
<evidence type="ECO:0000256" key="26">
    <source>
        <dbReference type="ARBA" id="ARBA00023136"/>
    </source>
</evidence>
<evidence type="ECO:0000256" key="2">
    <source>
        <dbReference type="ARBA" id="ARBA00004328"/>
    </source>
</evidence>
<keyword evidence="15" id="KW-0547">Nucleotide-binding</keyword>
<evidence type="ECO:0000256" key="8">
    <source>
        <dbReference type="ARBA" id="ARBA00022553"/>
    </source>
</evidence>
<evidence type="ECO:0000256" key="6">
    <source>
        <dbReference type="ARBA" id="ARBA00022488"/>
    </source>
</evidence>
<dbReference type="PROSITE" id="PS50507">
    <property type="entry name" value="RDRP_SSRNA_POS"/>
    <property type="match status" value="1"/>
</dbReference>
<evidence type="ECO:0000256" key="18">
    <source>
        <dbReference type="ARBA" id="ARBA00022806"/>
    </source>
</evidence>
<dbReference type="InterPro" id="IPR029053">
    <property type="entry name" value="Viral_coat"/>
</dbReference>
<dbReference type="EMBL" id="KF979337">
    <property type="protein sequence ID" value="AIK23445.1"/>
    <property type="molecule type" value="Genomic_RNA"/>
</dbReference>
<evidence type="ECO:0000259" key="33">
    <source>
        <dbReference type="PROSITE" id="PS51218"/>
    </source>
</evidence>
<dbReference type="GO" id="GO:0019062">
    <property type="term" value="P:virion attachment to host cell"/>
    <property type="evidence" value="ECO:0007669"/>
    <property type="project" value="UniProtKB-KW"/>
</dbReference>
<dbReference type="KEGG" id="vg:59071282"/>
<dbReference type="GO" id="GO:0005198">
    <property type="term" value="F:structural molecule activity"/>
    <property type="evidence" value="ECO:0007669"/>
    <property type="project" value="InterPro"/>
</dbReference>
<keyword evidence="28" id="KW-1160">Virus entry into host cell</keyword>
<evidence type="ECO:0000256" key="15">
    <source>
        <dbReference type="ARBA" id="ARBA00022741"/>
    </source>
</evidence>
<evidence type="ECO:0000256" key="1">
    <source>
        <dbReference type="ARBA" id="ARBA00004295"/>
    </source>
</evidence>
<dbReference type="GO" id="GO:0034220">
    <property type="term" value="P:monoatomic ion transmembrane transport"/>
    <property type="evidence" value="ECO:0007669"/>
    <property type="project" value="UniProtKB-KW"/>
</dbReference>
<dbReference type="GO" id="GO:0046718">
    <property type="term" value="P:symbiont entry into host cell"/>
    <property type="evidence" value="ECO:0007669"/>
    <property type="project" value="UniProtKB-KW"/>
</dbReference>
<dbReference type="Gene3D" id="2.60.120.20">
    <property type="match status" value="2"/>
</dbReference>
<evidence type="ECO:0000256" key="19">
    <source>
        <dbReference type="ARBA" id="ARBA00022807"/>
    </source>
</evidence>
<keyword evidence="20" id="KW-0067">ATP-binding</keyword>
<proteinExistence type="predicted"/>
<feature type="region of interest" description="Disordered" evidence="30">
    <location>
        <begin position="1700"/>
        <end position="1734"/>
    </location>
</feature>
<dbReference type="SUPFAM" id="SSF52540">
    <property type="entry name" value="P-loop containing nucleoside triphosphate hydrolases"/>
    <property type="match status" value="1"/>
</dbReference>
<keyword evidence="21" id="KW-0946">Virion</keyword>
<evidence type="ECO:0000256" key="10">
    <source>
        <dbReference type="ARBA" id="ARBA00022581"/>
    </source>
</evidence>
<evidence type="ECO:0000256" key="27">
    <source>
        <dbReference type="ARBA" id="ARBA00023200"/>
    </source>
</evidence>
<keyword evidence="16" id="KW-0378">Hydrolase</keyword>
<evidence type="ECO:0000256" key="25">
    <source>
        <dbReference type="ARBA" id="ARBA00023065"/>
    </source>
</evidence>
<dbReference type="GO" id="GO:0044162">
    <property type="term" value="C:host cell cytoplasmic vesicle membrane"/>
    <property type="evidence" value="ECO:0007669"/>
    <property type="project" value="UniProtKB-SubCell"/>
</dbReference>
<dbReference type="Gene3D" id="3.30.70.270">
    <property type="match status" value="2"/>
</dbReference>
<feature type="compositionally biased region" description="Polar residues" evidence="30">
    <location>
        <begin position="199"/>
        <end position="211"/>
    </location>
</feature>
<keyword evidence="14" id="KW-1143">T=pseudo3 icosahedral capsid protein</keyword>
<dbReference type="InterPro" id="IPR004004">
    <property type="entry name" value="Helic/Pol/Pept_Calicivir-typ"/>
</dbReference>
<dbReference type="Proteomes" id="UP000125065">
    <property type="component" value="Segment"/>
</dbReference>
<dbReference type="InterPro" id="IPR001676">
    <property type="entry name" value="Picornavirus_capsid"/>
</dbReference>
<evidence type="ECO:0000256" key="12">
    <source>
        <dbReference type="ARBA" id="ARBA00022679"/>
    </source>
</evidence>
<dbReference type="GO" id="GO:0006508">
    <property type="term" value="P:proteolysis"/>
    <property type="evidence" value="ECO:0007669"/>
    <property type="project" value="UniProtKB-KW"/>
</dbReference>
<dbReference type="Pfam" id="PF00910">
    <property type="entry name" value="RNA_helicase"/>
    <property type="match status" value="1"/>
</dbReference>
<dbReference type="GO" id="GO:0003968">
    <property type="term" value="F:RNA-directed RNA polymerase activity"/>
    <property type="evidence" value="ECO:0007669"/>
    <property type="project" value="UniProtKB-KW"/>
</dbReference>
<dbReference type="Gene3D" id="1.20.960.20">
    <property type="match status" value="1"/>
</dbReference>
<protein>
    <recommendedName>
        <fullName evidence="3">Genome polyprotein</fullName>
    </recommendedName>
</protein>
<evidence type="ECO:0000256" key="29">
    <source>
        <dbReference type="ARBA" id="ARBA00023303"/>
    </source>
</evidence>
<name>A0A076VAH7_9PICO</name>
<keyword evidence="23" id="KW-0693">Viral RNA replication</keyword>
<reference evidence="34 35" key="1">
    <citation type="journal article" date="2014" name="J. Gen. Virol.">
        <title>Chickens host diverse picornaviruses originated from potential interspecies transmission with recombination.</title>
        <authorList>
            <person name="Lau S.K."/>
            <person name="Woo P.C."/>
            <person name="Yip C.C."/>
            <person name="Li K.S."/>
            <person name="Fan R.Y."/>
            <person name="Bai R."/>
            <person name="Huang Y."/>
            <person name="Chan K.H."/>
            <person name="Yuen K.Y."/>
        </authorList>
    </citation>
    <scope>NUCLEOTIDE SEQUENCE [LARGE SCALE GENOMIC DNA]</scope>
    <source>
        <strain evidence="34">518C</strain>
    </source>
</reference>
<keyword evidence="10" id="KW-0945">Host-virus interaction</keyword>
<keyword evidence="31" id="KW-1133">Transmembrane helix</keyword>
<dbReference type="PRINTS" id="PR00918">
    <property type="entry name" value="CALICVIRUSNS"/>
</dbReference>
<evidence type="ECO:0000256" key="30">
    <source>
        <dbReference type="SAM" id="MobiDB-lite"/>
    </source>
</evidence>
<evidence type="ECO:0000256" key="22">
    <source>
        <dbReference type="ARBA" id="ARBA00022870"/>
    </source>
</evidence>
<evidence type="ECO:0000256" key="20">
    <source>
        <dbReference type="ARBA" id="ARBA00022840"/>
    </source>
</evidence>
<keyword evidence="8" id="KW-0597">Phosphoprotein</keyword>
<dbReference type="PROSITE" id="PS51218">
    <property type="entry name" value="SF3_HELICASE_2"/>
    <property type="match status" value="1"/>
</dbReference>
<feature type="region of interest" description="Disordered" evidence="30">
    <location>
        <begin position="1309"/>
        <end position="1347"/>
    </location>
</feature>
<keyword evidence="13" id="KW-0548">Nucleotidyltransferase</keyword>
<evidence type="ECO:0000256" key="13">
    <source>
        <dbReference type="ARBA" id="ARBA00022695"/>
    </source>
</evidence>
<evidence type="ECO:0000256" key="4">
    <source>
        <dbReference type="ARBA" id="ARBA00022448"/>
    </source>
</evidence>
<accession>A0A076VAH7</accession>
<evidence type="ECO:0000256" key="28">
    <source>
        <dbReference type="ARBA" id="ARBA00023296"/>
    </source>
</evidence>
<feature type="domain" description="RdRp catalytic" evidence="32">
    <location>
        <begin position="2242"/>
        <end position="2366"/>
    </location>
</feature>
<dbReference type="CDD" id="cd00205">
    <property type="entry name" value="rhv_like"/>
    <property type="match status" value="1"/>
</dbReference>
<evidence type="ECO:0000256" key="14">
    <source>
        <dbReference type="ARBA" id="ARBA00022706"/>
    </source>
</evidence>
<evidence type="ECO:0000256" key="23">
    <source>
        <dbReference type="ARBA" id="ARBA00022953"/>
    </source>
</evidence>
<dbReference type="GO" id="GO:0039694">
    <property type="term" value="P:viral RNA genome replication"/>
    <property type="evidence" value="ECO:0007669"/>
    <property type="project" value="InterPro"/>
</dbReference>
<keyword evidence="17" id="KW-1161">Viral attachment to host cell</keyword>
<dbReference type="Pfam" id="PF00073">
    <property type="entry name" value="Rhv"/>
    <property type="match status" value="1"/>
</dbReference>
<feature type="compositionally biased region" description="Pro residues" evidence="30">
    <location>
        <begin position="1700"/>
        <end position="1715"/>
    </location>
</feature>
<feature type="region of interest" description="Disordered" evidence="30">
    <location>
        <begin position="182"/>
        <end position="224"/>
    </location>
</feature>
<evidence type="ECO:0000256" key="3">
    <source>
        <dbReference type="ARBA" id="ARBA00020107"/>
    </source>
</evidence>
<dbReference type="SUPFAM" id="SSF50494">
    <property type="entry name" value="Trypsin-like serine proteases"/>
    <property type="match status" value="1"/>
</dbReference>
<dbReference type="GO" id="GO:0005524">
    <property type="term" value="F:ATP binding"/>
    <property type="evidence" value="ECO:0007669"/>
    <property type="project" value="UniProtKB-KW"/>
</dbReference>
<evidence type="ECO:0000256" key="16">
    <source>
        <dbReference type="ARBA" id="ARBA00022801"/>
    </source>
</evidence>
<dbReference type="InterPro" id="IPR001205">
    <property type="entry name" value="RNA-dir_pol_C"/>
</dbReference>
<keyword evidence="12" id="KW-0808">Transferase</keyword>
<dbReference type="GO" id="GO:0008234">
    <property type="term" value="F:cysteine-type peptidase activity"/>
    <property type="evidence" value="ECO:0007669"/>
    <property type="project" value="UniProtKB-KW"/>
</dbReference>
<evidence type="ECO:0000256" key="5">
    <source>
        <dbReference type="ARBA" id="ARBA00022484"/>
    </source>
</evidence>
<keyword evidence="24" id="KW-1182">Viral ion channel</keyword>
<dbReference type="GO" id="GO:0003723">
    <property type="term" value="F:RNA binding"/>
    <property type="evidence" value="ECO:0007669"/>
    <property type="project" value="InterPro"/>
</dbReference>
<dbReference type="Pfam" id="PF00680">
    <property type="entry name" value="RdRP_1"/>
    <property type="match status" value="1"/>
</dbReference>
<dbReference type="InterPro" id="IPR014759">
    <property type="entry name" value="Helicase_SF3_ssRNA_vir"/>
</dbReference>
<dbReference type="SUPFAM" id="SSF56672">
    <property type="entry name" value="DNA/RNA polymerases"/>
    <property type="match status" value="1"/>
</dbReference>
<feature type="region of interest" description="Disordered" evidence="30">
    <location>
        <begin position="1805"/>
        <end position="1828"/>
    </location>
</feature>
<dbReference type="InterPro" id="IPR033703">
    <property type="entry name" value="Rhv-like"/>
</dbReference>
<dbReference type="GO" id="GO:0003724">
    <property type="term" value="F:RNA helicase activity"/>
    <property type="evidence" value="ECO:0007669"/>
    <property type="project" value="InterPro"/>
</dbReference>
<dbReference type="InterPro" id="IPR009003">
    <property type="entry name" value="Peptidase_S1_PA"/>
</dbReference>
<evidence type="ECO:0000256" key="9">
    <source>
        <dbReference type="ARBA" id="ARBA00022561"/>
    </source>
</evidence>
<keyword evidence="25" id="KW-0406">Ion transport</keyword>
<keyword evidence="9" id="KW-0167">Capsid protein</keyword>
<keyword evidence="7" id="KW-0191">Covalent protein-RNA linkage</keyword>
<keyword evidence="11" id="KW-0645">Protease</keyword>
<evidence type="ECO:0000256" key="7">
    <source>
        <dbReference type="ARBA" id="ARBA00022520"/>
    </source>
</evidence>
<evidence type="ECO:0000256" key="24">
    <source>
        <dbReference type="ARBA" id="ARBA00023039"/>
    </source>
</evidence>
<keyword evidence="22" id="KW-1043">Host membrane</keyword>
<dbReference type="GO" id="GO:0006351">
    <property type="term" value="P:DNA-templated transcription"/>
    <property type="evidence" value="ECO:0007669"/>
    <property type="project" value="InterPro"/>
</dbReference>
<dbReference type="SUPFAM" id="SSF88633">
    <property type="entry name" value="Positive stranded ssRNA viruses"/>
    <property type="match status" value="2"/>
</dbReference>
<dbReference type="InterPro" id="IPR027417">
    <property type="entry name" value="P-loop_NTPase"/>
</dbReference>
<keyword evidence="29" id="KW-0407">Ion channel</keyword>
<evidence type="ECO:0000313" key="35">
    <source>
        <dbReference type="Proteomes" id="UP000125065"/>
    </source>
</evidence>
<feature type="transmembrane region" description="Helical" evidence="31">
    <location>
        <begin position="1124"/>
        <end position="1147"/>
    </location>
</feature>
<evidence type="ECO:0000256" key="31">
    <source>
        <dbReference type="SAM" id="Phobius"/>
    </source>
</evidence>
<evidence type="ECO:0000313" key="34">
    <source>
        <dbReference type="EMBL" id="AIK23445.1"/>
    </source>
</evidence>
<evidence type="ECO:0000256" key="11">
    <source>
        <dbReference type="ARBA" id="ARBA00022670"/>
    </source>
</evidence>
<keyword evidence="31" id="KW-0812">Transmembrane</keyword>
<dbReference type="InterPro" id="IPR007094">
    <property type="entry name" value="RNA-dir_pol_PSvirus"/>
</dbReference>
<keyword evidence="27" id="KW-1035">Host cytoplasm</keyword>
<keyword evidence="19" id="KW-0788">Thiol protease</keyword>
<evidence type="ECO:0000256" key="17">
    <source>
        <dbReference type="ARBA" id="ARBA00022804"/>
    </source>
</evidence>
<feature type="compositionally biased region" description="Low complexity" evidence="30">
    <location>
        <begin position="183"/>
        <end position="197"/>
    </location>
</feature>
<keyword evidence="18" id="KW-0347">Helicase</keyword>
<dbReference type="InterPro" id="IPR043128">
    <property type="entry name" value="Rev_trsase/Diguanyl_cyclase"/>
</dbReference>
<evidence type="ECO:0000259" key="32">
    <source>
        <dbReference type="PROSITE" id="PS50507"/>
    </source>
</evidence>
<dbReference type="InterPro" id="IPR000605">
    <property type="entry name" value="Helicase_SF3_ssDNA/RNA_vir"/>
</dbReference>
<comment type="subcellular location">
    <subcellularLocation>
        <location evidence="1">Host cytoplasmic vesicle membrane</location>
        <topology evidence="1">Peripheral membrane protein</topology>
        <orientation evidence="1">Cytoplasmic side</orientation>
    </subcellularLocation>
    <subcellularLocation>
        <location evidence="2">Virion</location>
    </subcellularLocation>
</comment>
<dbReference type="InterPro" id="IPR043502">
    <property type="entry name" value="DNA/RNA_pol_sf"/>
</dbReference>
<feature type="domain" description="SF3 helicase" evidence="33">
    <location>
        <begin position="1443"/>
        <end position="1613"/>
    </location>
</feature>
<keyword evidence="26 31" id="KW-0472">Membrane</keyword>
<keyword evidence="4" id="KW-0813">Transport</keyword>